<feature type="domain" description="DUF3645" evidence="9">
    <location>
        <begin position="2383"/>
        <end position="2415"/>
    </location>
</feature>
<sequence>MSTTLAPELLLQAVFHHVVLPSKLPNKNDADNVGLAYDLGSRLQRALAKFSNDQDQGAWNVLVSSMKATTVLNQGQLIGHELLEVFQSITSGKNNIWLTLFVTQQNSALLIHRNDIEETIVFEAFQTAAPVKTVLAAKHGLTWEFPHRSVQVPFNVFKDMSFLRNLSQLLGQASYESFDQFAARASKGGQSIPETRESTDPVLVIEMLMSLLEGFGSALAVQSVIKKVRDDVVLGSSEVPWRRSPYWLVLRVALRRMLRELLDHKCAGTGRVYYKFIICAMLAELLKDSVEHLHPEMTLQLRSKLCRRMAKLKADSAACSSSLRPLYDDLFASTSGDFGDVVKYAMERVSLQWDDFKARVARRIPTLPYRVPDADLYMRLDNSGVFLTSQLSQKPCFPSRGISPDLPRLQEGTILEVGRLADRYISLQDNDNAAAAIATTMSEQPQDLCSSLSRGIINLLTNVGDTFKNNPVLMSRHLLRLFELWISMDEAATSICPLLKDYHPLFIPDALDVLCLMTRDEMVRLLRVQQYIRNRVASYKKSRGTIFDNPRKESAFPAQFVSSTEAGSQMLTTATVIDQASLRARESTLSELKRLTKTYDSLTQSLDALSCTCTISPKGKKISHGCRRCQQYWRRKKLKISVHEDFLPSTDNNHRNAQREAILFELLIPGYLTAYRAATWRLYLLGTTVYSGTKGVPKLLLGDITNLKKFSQGVNRTFTLASRKKSFRQTHYSKLKLPKTPDQVVFPFGAEMSYYDTVSGLWADKLPEVPWYQHLMGLRLPQGISDPYETTRAVLDMHLHHPSSYEIAASESMCPPSISGNDFCAFQRAVSARGRRWLEILKEMAASNFNFSTQTANSFFHHLAMQAGPAALEKGILREAHWVFDNESFCDRLKERLESWMDTMDKNWRQVDRMGTVVIFSLRLYHLCPQSFATQAHELLLRVRSVTSNWILKLQHEVRSTPDGDIASKAATFAFWAALLCRQTFWGCLGHDDFEATALKEDPLPFFRSSIALQENLLDSLDRLTPHLQSLLAQDMSASYQMRSIVEKWVKNDIGLVERAIDETWANTSALAKRSYSPWKKLTGKNSWWISSETARAGSVAPQRVHYHLLQGHLLVDQKPLGRLPLEIRDDESMRELFEGRHLLTRPSGLLDYQILTEMEGHQVHVGIRDSRIIVKALFRGSVLQFVPRSILKGPMGWDLPADLVDDCVHWLDLTTGILEMRRKPRIWRRKLSNWLLDIRKRRATRNSNRLARSGKPSTGTSLVEPNSEIGRKVCGIFQDFEDTKRLTIYQPTNGALSVEMKRLEIRFHVNQRGLLFCPQLRAEVDPQQDIGTLYGLHSRVTLRDTSNPKRKSVLVPIGNIEWERQGIHVAVRISNEGVYAKYTLDSVLGRLDCPPEPVLLYLKAAIHALTSFPLPDDFTGKTGTEEARHCLLSARSQPWTPLAGFPKRILSAIKSLSPERTLYPPGINLYQKVKWDQHLTSTIQHEDLAPLVDLIEHQSRVLEVLSMKQPEQDNVSYNVSVARLQTRGRIRRQLYERVCFDSDSTVLSQAAQADDFIPHRDQRTYVKSCRVYHTICAMLEHNIGAFRLPKLAPILEKWNTFQGIKESSSDIDLVATLGVGMPQLWGPLVQKLYEKDPTRAYDNHFSLALLAFDDDVDMSVMMWLVALFKSRKLSYIQPPKHSLFANFSHFEEPSKDIFLSLALPESFDHDSSGPMVKDNPRKDEALRIISRILQMWPNPPLSREGFDLSVKGLGIKNLSLKKTWNSFYPELRRLKSNWELSVYLLQLESAADTLIDNQSITEQKLYQDIWSSKPTLLEGRNAERPRECSTAQFLINDLLLRHTTHDRHNADFQSWLEEQDHSSVVHYNLNPHSQVSDLPVTQKPEINSLRGIIQRLISSPLASKRAYGEDLLVSLAALTRPQQTRKALHNRPHLASVQREITRCRQLLREQEDKIMNSVSQGDEGFSWLSEGQLWPCFSPVAILEQLRNDNRSRISHALINKIVEYGILTTRFQRYLRIEDAILRRDDRWLEENFEQEGHSNWNPFKYPEWLLLEIDGNMLIRPVQVEVARAIISPPSMSNSVLQMNMGQGKTSCIMPMAAILLSDMTHLCRLVVPRALLLQTAQVMQSRLGGLVDRTVCHIPFARRSPTDDQALELYHSLHERTLASGGVMLCLPEHLLSFKLSGLQKLADKEPKRAQKMMNIQAWLESFSRDILDESDLTLSPKTQLIYPSGVPTMVDGHPQRWQLIEDMLSLVESHVPQLQAKFKDGIQVWRRHRGFPIIHLLRTEVEEHLNTLLVDDICHGRLSHLQYKTHARLDAKKDVKLVLSTTQLSASVWQNAIGSLTDEPSGGKILHLLHGLIPQRLLILCLKKSWNVQYGLHPGRAPIAVPFEAKGIPSQTAEYGHPDTALVLTCLSFYHAGLTKSQLLQSLQFISNSEDPSSHYQRLTSSQHLPDGLQHWDLLEIDNEAQVTILWQHLKFEKHAVNHFLNNFAFPQHAKQFGLKFQASAWDIPLLSERVVRQGITTGFSGTNDNKKILPRTIRQDDLPSLIQTNAEVLVHLLEPRNQKCFQAIDRYGRHLNEIGLLELLRNNGIKILIDAGAQVLEMENHQLAAAWLDVYPEAQGAVYFDDNSRIMVRARFQKSPVPLLASPFADNLNKCVVYIDEAHTRGTDLKLPANAQGAVTLGISSTKDQIVQAAMRLRQLATTQSVSFVAPPEVYTSVLSLRSAHSRKVVAPQTLKSTDVVHWLLEQSCEASDNMMSLHIAQGFDFCRRTDALLEFRKSSQHKKRGKELLQKTQQPEGQTLEQLYGPKQQASSTNLKPFNSKNIQGFAKDLYELEADLVKHQRRAYSSAFDEVEQQREVEFEVHQLREKQNPARFTALEFPGLDNALVQFCEEPEVELASLHLIQALGWIGDTHLGLKYGIKGISSKLFVSKEFCRTVQTQNADVSRRVIRPVEWVLWRPEIETGLIIIPEEAELLIPKLRRIQTPITFLLTYTAPLTRSLLEVGTLAYYPVPTPKKDLAIPSWLSIEIGFMAGRLYLPYDQYTQLRSCLEVDERAEPLVTLDDFLRRRKHILPNLGILSIKQLAKFRTEWLAHRSRSSDIKHTPMGYLIQNRDLPENHPFFILKPRLRAAHEEPIKNAKLLGAHDTNDDSDDDSEWSVGGYEVDNPTLANDNEVER</sequence>
<keyword evidence="4" id="KW-0833">Ubl conjugation pathway</keyword>
<dbReference type="InterPro" id="IPR022099">
    <property type="entry name" value="DUF3638"/>
</dbReference>
<gene>
    <name evidence="11" type="ORF">FTOL_02349</name>
</gene>
<dbReference type="Gene3D" id="3.40.50.300">
    <property type="entry name" value="P-loop containing nucleotide triphosphate hydrolases"/>
    <property type="match status" value="1"/>
</dbReference>
<dbReference type="EMBL" id="ONZP01000070">
    <property type="protein sequence ID" value="SPJ72620.1"/>
    <property type="molecule type" value="Genomic_DNA"/>
</dbReference>
<dbReference type="GO" id="GO:0004843">
    <property type="term" value="F:cysteine-type deubiquitinase activity"/>
    <property type="evidence" value="ECO:0007669"/>
    <property type="project" value="UniProtKB-EC"/>
</dbReference>
<dbReference type="SUPFAM" id="SSF52540">
    <property type="entry name" value="P-loop containing nucleoside triphosphate hydrolases"/>
    <property type="match status" value="1"/>
</dbReference>
<evidence type="ECO:0000256" key="6">
    <source>
        <dbReference type="ARBA" id="ARBA00022807"/>
    </source>
</evidence>
<dbReference type="InterPro" id="IPR022105">
    <property type="entry name" value="DUF3645"/>
</dbReference>
<keyword evidence="5" id="KW-0378">Hydrolase</keyword>
<evidence type="ECO:0000259" key="8">
    <source>
        <dbReference type="Pfam" id="PF12340"/>
    </source>
</evidence>
<keyword evidence="3" id="KW-0645">Protease</keyword>
<comment type="caution">
    <text evidence="11">The sequence shown here is derived from an EMBL/GenBank/DDBJ whole genome shotgun (WGS) entry which is preliminary data.</text>
</comment>
<evidence type="ECO:0000256" key="3">
    <source>
        <dbReference type="ARBA" id="ARBA00022670"/>
    </source>
</evidence>
<organism evidence="11 12">
    <name type="scientific">Fusarium torulosum</name>
    <dbReference type="NCBI Taxonomy" id="33205"/>
    <lineage>
        <taxon>Eukaryota</taxon>
        <taxon>Fungi</taxon>
        <taxon>Dikarya</taxon>
        <taxon>Ascomycota</taxon>
        <taxon>Pezizomycotina</taxon>
        <taxon>Sordariomycetes</taxon>
        <taxon>Hypocreomycetidae</taxon>
        <taxon>Hypocreales</taxon>
        <taxon>Nectriaceae</taxon>
        <taxon>Fusarium</taxon>
    </lineage>
</organism>
<feature type="region of interest" description="Disordered" evidence="7">
    <location>
        <begin position="3146"/>
        <end position="3184"/>
    </location>
</feature>
<keyword evidence="12" id="KW-1185">Reference proteome</keyword>
<feature type="domain" description="DUF3638" evidence="8">
    <location>
        <begin position="2041"/>
        <end position="2265"/>
    </location>
</feature>
<accession>A0AAE8M1N6</accession>
<dbReference type="Pfam" id="PF12359">
    <property type="entry name" value="DUF3645"/>
    <property type="match status" value="1"/>
</dbReference>
<dbReference type="InterPro" id="IPR046541">
    <property type="entry name" value="DUF6606"/>
</dbReference>
<evidence type="ECO:0000259" key="10">
    <source>
        <dbReference type="Pfam" id="PF20255"/>
    </source>
</evidence>
<dbReference type="Pfam" id="PF12340">
    <property type="entry name" value="DUF3638"/>
    <property type="match status" value="1"/>
</dbReference>
<feature type="domain" description="DUF6606" evidence="10">
    <location>
        <begin position="14"/>
        <end position="287"/>
    </location>
</feature>
<evidence type="ECO:0000259" key="9">
    <source>
        <dbReference type="Pfam" id="PF12359"/>
    </source>
</evidence>
<evidence type="ECO:0000256" key="2">
    <source>
        <dbReference type="ARBA" id="ARBA00012759"/>
    </source>
</evidence>
<keyword evidence="6" id="KW-0788">Thiol protease</keyword>
<dbReference type="Proteomes" id="UP001187734">
    <property type="component" value="Unassembled WGS sequence"/>
</dbReference>
<evidence type="ECO:0000256" key="5">
    <source>
        <dbReference type="ARBA" id="ARBA00022801"/>
    </source>
</evidence>
<dbReference type="PANTHER" id="PTHR13367:SF33">
    <property type="entry name" value="P-LOOP CONTAINING NUCLEOSIDE TRIPHOSPHATE HYDROLASE PROTEIN"/>
    <property type="match status" value="1"/>
</dbReference>
<dbReference type="InterPro" id="IPR051346">
    <property type="entry name" value="OTU_Deubiquitinase"/>
</dbReference>
<evidence type="ECO:0000313" key="11">
    <source>
        <dbReference type="EMBL" id="SPJ72620.1"/>
    </source>
</evidence>
<comment type="catalytic activity">
    <reaction evidence="1">
        <text>Thiol-dependent hydrolysis of ester, thioester, amide, peptide and isopeptide bonds formed by the C-terminal Gly of ubiquitin (a 76-residue protein attached to proteins as an intracellular targeting signal).</text>
        <dbReference type="EC" id="3.4.19.12"/>
    </reaction>
</comment>
<evidence type="ECO:0000313" key="12">
    <source>
        <dbReference type="Proteomes" id="UP001187734"/>
    </source>
</evidence>
<dbReference type="InterPro" id="IPR027417">
    <property type="entry name" value="P-loop_NTPase"/>
</dbReference>
<dbReference type="EC" id="3.4.19.12" evidence="2"/>
<evidence type="ECO:0000256" key="1">
    <source>
        <dbReference type="ARBA" id="ARBA00000707"/>
    </source>
</evidence>
<dbReference type="GO" id="GO:0006508">
    <property type="term" value="P:proteolysis"/>
    <property type="evidence" value="ECO:0007669"/>
    <property type="project" value="UniProtKB-KW"/>
</dbReference>
<dbReference type="PANTHER" id="PTHR13367">
    <property type="entry name" value="UBIQUITIN THIOESTERASE"/>
    <property type="match status" value="1"/>
</dbReference>
<evidence type="ECO:0000256" key="4">
    <source>
        <dbReference type="ARBA" id="ARBA00022786"/>
    </source>
</evidence>
<name>A0AAE8M1N6_9HYPO</name>
<proteinExistence type="predicted"/>
<reference evidence="11" key="1">
    <citation type="submission" date="2018-03" db="EMBL/GenBank/DDBJ databases">
        <authorList>
            <person name="Guldener U."/>
        </authorList>
    </citation>
    <scope>NUCLEOTIDE SEQUENCE</scope>
</reference>
<protein>
    <recommendedName>
        <fullName evidence="2">ubiquitinyl hydrolase 1</fullName>
        <ecNumber evidence="2">3.4.19.12</ecNumber>
    </recommendedName>
</protein>
<dbReference type="Pfam" id="PF20255">
    <property type="entry name" value="DUF6606"/>
    <property type="match status" value="1"/>
</dbReference>
<evidence type="ECO:0000256" key="7">
    <source>
        <dbReference type="SAM" id="MobiDB-lite"/>
    </source>
</evidence>